<gene>
    <name evidence="7" type="primary">hyfC</name>
    <name evidence="6" type="ORF">CSF007_7790</name>
    <name evidence="7" type="ORF">NCTC10476_00574</name>
</gene>
<sequence length="317" mass="33715">MNLPFLLAGSLWPLALIQAIALLAVAPLFTGLSRVMRARMHNRQGPGVLQEYRDIAKLLKRQSVAPMASGVAFRSMPYLLTGGLLVIATALPMVTLASPIGAAGDVITVIYLFAVVRFVFAIAGLDTGSTFTGIGASREAVLGILVEPILLLGLWIAALVAGSTSLSAIASCVRYWPQSSSLTLILAGLACAFATYIEMGKLPFDMAEAEQELQEGPLTEYSGAALGVLKIGISLKQWVVLQLFLGLFFPFGLAEHITPLSLLVAVVLCLLKLLIAIFLVSLIENSVARLRFLKTSRTTWAGFGLAFLALVSWLVAG</sequence>
<feature type="transmembrane region" description="Helical" evidence="5">
    <location>
        <begin position="260"/>
        <end position="283"/>
    </location>
</feature>
<evidence type="ECO:0000313" key="8">
    <source>
        <dbReference type="Proteomes" id="UP000255169"/>
    </source>
</evidence>
<dbReference type="PANTHER" id="PTHR43359">
    <property type="entry name" value="FORMATE HYDROGENLYASE SUBUNIT 4"/>
    <property type="match status" value="1"/>
</dbReference>
<dbReference type="GO" id="GO:0016829">
    <property type="term" value="F:lyase activity"/>
    <property type="evidence" value="ECO:0007669"/>
    <property type="project" value="UniProtKB-KW"/>
</dbReference>
<dbReference type="AlphaFoldDB" id="A0A085U8B0"/>
<feature type="transmembrane region" description="Helical" evidence="5">
    <location>
        <begin position="295"/>
        <end position="316"/>
    </location>
</feature>
<dbReference type="eggNOG" id="COG0650">
    <property type="taxonomic scope" value="Bacteria"/>
</dbReference>
<feature type="transmembrane region" description="Helical" evidence="5">
    <location>
        <begin position="175"/>
        <end position="197"/>
    </location>
</feature>
<dbReference type="GO" id="GO:0005886">
    <property type="term" value="C:plasma membrane"/>
    <property type="evidence" value="ECO:0007669"/>
    <property type="project" value="TreeGrafter"/>
</dbReference>
<keyword evidence="6" id="KW-0456">Lyase</keyword>
<feature type="transmembrane region" description="Helical" evidence="5">
    <location>
        <begin position="106"/>
        <end position="128"/>
    </location>
</feature>
<keyword evidence="4 5" id="KW-0472">Membrane</keyword>
<dbReference type="InterPro" id="IPR018086">
    <property type="entry name" value="NADH_UbQ_OxRdtase_su1_CS"/>
</dbReference>
<feature type="transmembrane region" description="Helical" evidence="5">
    <location>
        <begin position="12"/>
        <end position="33"/>
    </location>
</feature>
<evidence type="ECO:0000256" key="5">
    <source>
        <dbReference type="SAM" id="Phobius"/>
    </source>
</evidence>
<keyword evidence="2 5" id="KW-0812">Transmembrane</keyword>
<dbReference type="STRING" id="29486.UGYR_00675"/>
<keyword evidence="8" id="KW-1185">Reference proteome</keyword>
<dbReference type="KEGG" id="yrb:UGYR_00675"/>
<evidence type="ECO:0000313" key="6">
    <source>
        <dbReference type="EMBL" id="CEK27314.1"/>
    </source>
</evidence>
<dbReference type="Pfam" id="PF00146">
    <property type="entry name" value="NADHdh"/>
    <property type="match status" value="1"/>
</dbReference>
<dbReference type="OrthoDB" id="9778499at2"/>
<evidence type="ECO:0000256" key="4">
    <source>
        <dbReference type="ARBA" id="ARBA00023136"/>
    </source>
</evidence>
<dbReference type="PROSITE" id="PS00668">
    <property type="entry name" value="COMPLEX1_ND1_2"/>
    <property type="match status" value="1"/>
</dbReference>
<dbReference type="EMBL" id="UHJG01000001">
    <property type="protein sequence ID" value="SUP99344.1"/>
    <property type="molecule type" value="Genomic_DNA"/>
</dbReference>
<name>A0A085U8B0_YERRU</name>
<organism evidence="6">
    <name type="scientific">Yersinia ruckeri</name>
    <dbReference type="NCBI Taxonomy" id="29486"/>
    <lineage>
        <taxon>Bacteria</taxon>
        <taxon>Pseudomonadati</taxon>
        <taxon>Pseudomonadota</taxon>
        <taxon>Gammaproteobacteria</taxon>
        <taxon>Enterobacterales</taxon>
        <taxon>Yersiniaceae</taxon>
        <taxon>Yersinia</taxon>
    </lineage>
</organism>
<reference evidence="6" key="1">
    <citation type="journal article" date="2015" name="Genome Announc.">
        <title>Complete Genome Sequence of Yersinia ruckeri Strain CSF007-82, Etiologic Agent of Red Mouth Disease in Salmonid Fish.</title>
        <authorList>
            <person name="Nelson M.C."/>
            <person name="LaPatra S.E."/>
            <person name="Welch T.J."/>
            <person name="Graf J."/>
        </authorList>
    </citation>
    <scope>NUCLEOTIDE SEQUENCE</scope>
    <source>
        <strain evidence="6">CSF007-82</strain>
    </source>
</reference>
<feature type="transmembrane region" description="Helical" evidence="5">
    <location>
        <begin position="140"/>
        <end position="163"/>
    </location>
</feature>
<evidence type="ECO:0000256" key="2">
    <source>
        <dbReference type="ARBA" id="ARBA00022692"/>
    </source>
</evidence>
<dbReference type="InterPro" id="IPR052561">
    <property type="entry name" value="ComplexI_Subunit1"/>
</dbReference>
<reference evidence="7 8" key="2">
    <citation type="submission" date="2018-06" db="EMBL/GenBank/DDBJ databases">
        <authorList>
            <consortium name="Pathogen Informatics"/>
            <person name="Doyle S."/>
        </authorList>
    </citation>
    <scope>NUCLEOTIDE SEQUENCE [LARGE SCALE GENOMIC DNA]</scope>
    <source>
        <strain evidence="7 8">NCTC10476</strain>
    </source>
</reference>
<dbReference type="PROSITE" id="PS00667">
    <property type="entry name" value="COMPLEX1_ND1_1"/>
    <property type="match status" value="1"/>
</dbReference>
<comment type="subcellular location">
    <subcellularLocation>
        <location evidence="1">Membrane</location>
        <topology evidence="1">Multi-pass membrane protein</topology>
    </subcellularLocation>
</comment>
<evidence type="ECO:0000313" key="7">
    <source>
        <dbReference type="EMBL" id="SUP99344.1"/>
    </source>
</evidence>
<keyword evidence="3 5" id="KW-1133">Transmembrane helix</keyword>
<proteinExistence type="predicted"/>
<evidence type="ECO:0000256" key="1">
    <source>
        <dbReference type="ARBA" id="ARBA00004141"/>
    </source>
</evidence>
<feature type="transmembrane region" description="Helical" evidence="5">
    <location>
        <begin position="238"/>
        <end position="254"/>
    </location>
</feature>
<feature type="transmembrane region" description="Helical" evidence="5">
    <location>
        <begin position="78"/>
        <end position="100"/>
    </location>
</feature>
<dbReference type="PANTHER" id="PTHR43359:SF1">
    <property type="entry name" value="FORMATE HYDROGENLYASE SUBUNIT 4-RELATED"/>
    <property type="match status" value="1"/>
</dbReference>
<dbReference type="Proteomes" id="UP000255169">
    <property type="component" value="Unassembled WGS sequence"/>
</dbReference>
<evidence type="ECO:0000256" key="3">
    <source>
        <dbReference type="ARBA" id="ARBA00022989"/>
    </source>
</evidence>
<protein>
    <submittedName>
        <fullName evidence="6">Formate hydrogenlyase subunit 4</fullName>
    </submittedName>
    <submittedName>
        <fullName evidence="7">Hydrogenase-4 subunit C</fullName>
    </submittedName>
</protein>
<dbReference type="InterPro" id="IPR001694">
    <property type="entry name" value="NADH_UbQ_OxRdtase_su1/FPO"/>
</dbReference>
<dbReference type="RefSeq" id="WP_004720658.1">
    <property type="nucleotide sequence ID" value="NZ_CABIHT010000069.1"/>
</dbReference>
<dbReference type="PATRIC" id="fig|29486.44.peg.1207"/>
<dbReference type="GeneID" id="66879266"/>
<dbReference type="EMBL" id="LN681231">
    <property type="protein sequence ID" value="CEK27314.1"/>
    <property type="molecule type" value="Genomic_DNA"/>
</dbReference>
<accession>A0A085U8B0</accession>